<evidence type="ECO:0000313" key="4">
    <source>
        <dbReference type="Proteomes" id="UP000642938"/>
    </source>
</evidence>
<reference evidence="2 3" key="3">
    <citation type="submission" date="2020-08" db="EMBL/GenBank/DDBJ databases">
        <title>Genomic Encyclopedia of Type Strains, Phase IV (KMG-IV): sequencing the most valuable type-strain genomes for metagenomic binning, comparative biology and taxonomic classification.</title>
        <authorList>
            <person name="Goeker M."/>
        </authorList>
    </citation>
    <scope>NUCLEOTIDE SEQUENCE [LARGE SCALE GENOMIC DNA]</scope>
    <source>
        <strain evidence="2 3">DSM 100774</strain>
    </source>
</reference>
<dbReference type="Proteomes" id="UP000642938">
    <property type="component" value="Unassembled WGS sequence"/>
</dbReference>
<reference evidence="4" key="2">
    <citation type="journal article" date="2019" name="Int. J. Syst. Evol. Microbiol.">
        <title>The Global Catalogue of Microorganisms (GCM) 10K type strain sequencing project: providing services to taxonomists for standard genome sequencing and annotation.</title>
        <authorList>
            <consortium name="The Broad Institute Genomics Platform"/>
            <consortium name="The Broad Institute Genome Sequencing Center for Infectious Disease"/>
            <person name="Wu L."/>
            <person name="Ma J."/>
        </authorList>
    </citation>
    <scope>NUCLEOTIDE SEQUENCE [LARGE SCALE GENOMIC DNA]</scope>
    <source>
        <strain evidence="4">CGMCC 1.15287</strain>
    </source>
</reference>
<evidence type="ECO:0000313" key="1">
    <source>
        <dbReference type="EMBL" id="GGH03205.1"/>
    </source>
</evidence>
<proteinExistence type="predicted"/>
<dbReference type="Proteomes" id="UP000532273">
    <property type="component" value="Unassembled WGS sequence"/>
</dbReference>
<sequence>MRKNKIPLRISVNGKPGTAQQWEALANILGAKKILDDPGLSVYKLKDNTVLEIYGIGLIQPQRIFKDGDMVIGFQVDDLENSVDMLLKAGVQPVDGIIRTCESYAYSYLLIDGKLFGLYQID</sequence>
<reference evidence="1" key="1">
    <citation type="journal article" date="2014" name="Int. J. Syst. Evol. Microbiol.">
        <title>Complete genome of a new Firmicutes species belonging to the dominant human colonic microbiota ('Ruminococcus bicirculans') reveals two chromosomes and a selective capacity to utilize plant glucans.</title>
        <authorList>
            <consortium name="NISC Comparative Sequencing Program"/>
            <person name="Wegmann U."/>
            <person name="Louis P."/>
            <person name="Goesmann A."/>
            <person name="Henrissat B."/>
            <person name="Duncan S.H."/>
            <person name="Flint H.J."/>
        </authorList>
    </citation>
    <scope>NUCLEOTIDE SEQUENCE</scope>
    <source>
        <strain evidence="1">CGMCC 1.15287</strain>
    </source>
</reference>
<dbReference type="EMBL" id="BMHZ01000002">
    <property type="protein sequence ID" value="GGH03205.1"/>
    <property type="molecule type" value="Genomic_DNA"/>
</dbReference>
<reference evidence="1" key="4">
    <citation type="submission" date="2024-05" db="EMBL/GenBank/DDBJ databases">
        <authorList>
            <person name="Sun Q."/>
            <person name="Zhou Y."/>
        </authorList>
    </citation>
    <scope>NUCLEOTIDE SEQUENCE</scope>
    <source>
        <strain evidence="1">CGMCC 1.15287</strain>
    </source>
</reference>
<dbReference type="EMBL" id="JACIEF010000001">
    <property type="protein sequence ID" value="MBB4106696.1"/>
    <property type="molecule type" value="Genomic_DNA"/>
</dbReference>
<gene>
    <name evidence="1" type="ORF">GCM10007422_18090</name>
    <name evidence="2" type="ORF">GGQ60_000656</name>
</gene>
<dbReference type="AlphaFoldDB" id="A0A7W6K9G8"/>
<evidence type="ECO:0008006" key="5">
    <source>
        <dbReference type="Google" id="ProtNLM"/>
    </source>
</evidence>
<organism evidence="2 3">
    <name type="scientific">Pedobacter zeae</name>
    <dbReference type="NCBI Taxonomy" id="1737356"/>
    <lineage>
        <taxon>Bacteria</taxon>
        <taxon>Pseudomonadati</taxon>
        <taxon>Bacteroidota</taxon>
        <taxon>Sphingobacteriia</taxon>
        <taxon>Sphingobacteriales</taxon>
        <taxon>Sphingobacteriaceae</taxon>
        <taxon>Pedobacter</taxon>
    </lineage>
</organism>
<dbReference type="SUPFAM" id="SSF54593">
    <property type="entry name" value="Glyoxalase/Bleomycin resistance protein/Dihydroxybiphenyl dioxygenase"/>
    <property type="match status" value="1"/>
</dbReference>
<accession>A0A7W6K9G8</accession>
<name>A0A7W6K9G8_9SPHI</name>
<dbReference type="InterPro" id="IPR029068">
    <property type="entry name" value="Glyas_Bleomycin-R_OHBP_Dase"/>
</dbReference>
<evidence type="ECO:0000313" key="2">
    <source>
        <dbReference type="EMBL" id="MBB4106696.1"/>
    </source>
</evidence>
<keyword evidence="4" id="KW-1185">Reference proteome</keyword>
<evidence type="ECO:0000313" key="3">
    <source>
        <dbReference type="Proteomes" id="UP000532273"/>
    </source>
</evidence>
<protein>
    <recommendedName>
        <fullName evidence="5">VOC domain-containing protein</fullName>
    </recommendedName>
</protein>
<dbReference type="RefSeq" id="WP_183759935.1">
    <property type="nucleotide sequence ID" value="NZ_BMHZ01000002.1"/>
</dbReference>
<comment type="caution">
    <text evidence="2">The sequence shown here is derived from an EMBL/GenBank/DDBJ whole genome shotgun (WGS) entry which is preliminary data.</text>
</comment>